<dbReference type="KEGG" id="aer:AERYTH_16160"/>
<dbReference type="Proteomes" id="UP000067689">
    <property type="component" value="Chromosome"/>
</dbReference>
<dbReference type="OrthoDB" id="7546248at2"/>
<keyword evidence="2" id="KW-1185">Reference proteome</keyword>
<organism evidence="1 2">
    <name type="scientific">Aeromicrobium erythreum</name>
    <dbReference type="NCBI Taxonomy" id="2041"/>
    <lineage>
        <taxon>Bacteria</taxon>
        <taxon>Bacillati</taxon>
        <taxon>Actinomycetota</taxon>
        <taxon>Actinomycetes</taxon>
        <taxon>Propionibacteriales</taxon>
        <taxon>Nocardioidaceae</taxon>
        <taxon>Aeromicrobium</taxon>
    </lineage>
</organism>
<accession>A0A0U3T607</accession>
<evidence type="ECO:0000313" key="1">
    <source>
        <dbReference type="EMBL" id="ALX06122.1"/>
    </source>
</evidence>
<dbReference type="RefSeq" id="WP_144433831.1">
    <property type="nucleotide sequence ID" value="NZ_CP011502.1"/>
</dbReference>
<dbReference type="AlphaFoldDB" id="A0A0U3T607"/>
<reference evidence="1 2" key="1">
    <citation type="journal article" date="1991" name="Int. J. Syst. Bacteriol.">
        <title>Description of the erythromycin-producing bacterium Arthrobacter sp. strain NRRL B-3381 as Aeromicrobium erythreum gen. nov., sp. nov.</title>
        <authorList>
            <person name="Miller E.S."/>
            <person name="Woese C.R."/>
            <person name="Brenner S."/>
        </authorList>
    </citation>
    <scope>NUCLEOTIDE SEQUENCE [LARGE SCALE GENOMIC DNA]</scope>
    <source>
        <strain evidence="1 2">AR18</strain>
    </source>
</reference>
<proteinExistence type="predicted"/>
<protein>
    <submittedName>
        <fullName evidence="1">Uncharacterized protein</fullName>
    </submittedName>
</protein>
<evidence type="ECO:0000313" key="2">
    <source>
        <dbReference type="Proteomes" id="UP000067689"/>
    </source>
</evidence>
<gene>
    <name evidence="1" type="ORF">AERYTH_16160</name>
</gene>
<sequence length="451" mass="48629">MKKDARLKELAASFNVARFFSCDSAAHVRFAEIGATENLQTLTVRELAEHLLIETGSVNVRSFDPLSASRSTRFVYGIETSDSVLDCVQANANDGLYSIVNETIDVNDGGVSGVLDNGVVEFGSDATPRGVESDKFGTLPRKVANSILESVYEVSAPLGNLDVGRVEFSIHPQPVGTRGEHVIVWEQGDSELKDAEPTPAAWPTSFAAVVGDKTCGLLIADAIGVPVAHARVVTRRLSPFEFGRPTGSSTRWLRTAPGVQQQGRFTTSRRWIDPFKLLQTEDPHGSQIPAILAQSEIPALFSGAATDLGGDQTTVEGVSGFGDAFMLGLEPPTELPAQVRRSVEETLGMVREELAQPVGIEWAWDGQQVWVLQLHLLAAPPATPAAHAALEDWIRFDPSDGLQTLAALLDEASLGRRGIILTRRVGATSHIGDLLRQSGVPYKFEVPTFRT</sequence>
<dbReference type="EMBL" id="CP011502">
    <property type="protein sequence ID" value="ALX06122.1"/>
    <property type="molecule type" value="Genomic_DNA"/>
</dbReference>
<dbReference type="PATRIC" id="fig|2041.4.peg.3377"/>
<name>A0A0U3T607_9ACTN</name>